<sequence>MSIKVSGLFQYIEHLQGDRPWGSFLDAGTGVKSLQWLSTLDTERWTAVTASAPMAESSRKAYPKPMRENDRIVVGNWIDPKMLAGETFDTVLVDYFIGAIDGFAPYWQDLAFERLRPHVKGRMYITAVEPYVPVVEKDECGRYIGDVGRFRDAMLLLVGHRPYREYPSDWMARALKRAGFKPLEGRRFPIRYGERFVRSQLRMCRDRLHLVQDETLRVGLLKQIEHLEKVGYALIDKHKGIPYGFDYVIAAEPV</sequence>
<evidence type="ECO:0000313" key="2">
    <source>
        <dbReference type="Proteomes" id="UP000320359"/>
    </source>
</evidence>
<reference evidence="1 2" key="1">
    <citation type="submission" date="2019-07" db="EMBL/GenBank/DDBJ databases">
        <authorList>
            <person name="Yang M."/>
            <person name="Zhao D."/>
            <person name="Xiang H."/>
        </authorList>
    </citation>
    <scope>NUCLEOTIDE SEQUENCE [LARGE SCALE GENOMIC DNA]</scope>
    <source>
        <strain evidence="1 2">IM1326</strain>
    </source>
</reference>
<dbReference type="GO" id="GO:0008168">
    <property type="term" value="F:methyltransferase activity"/>
    <property type="evidence" value="ECO:0007669"/>
    <property type="project" value="UniProtKB-KW"/>
</dbReference>
<name>A0A552X4P7_9GAMM</name>
<keyword evidence="2" id="KW-1185">Reference proteome</keyword>
<dbReference type="InterPro" id="IPR029063">
    <property type="entry name" value="SAM-dependent_MTases_sf"/>
</dbReference>
<comment type="caution">
    <text evidence="1">The sequence shown here is derived from an EMBL/GenBank/DDBJ whole genome shotgun (WGS) entry which is preliminary data.</text>
</comment>
<proteinExistence type="predicted"/>
<dbReference type="OrthoDB" id="7558956at2"/>
<gene>
    <name evidence="1" type="ORF">FM042_03545</name>
</gene>
<dbReference type="Proteomes" id="UP000320359">
    <property type="component" value="Unassembled WGS sequence"/>
</dbReference>
<dbReference type="RefSeq" id="WP_143234378.1">
    <property type="nucleotide sequence ID" value="NZ_VJWL01000001.1"/>
</dbReference>
<dbReference type="SUPFAM" id="SSF53335">
    <property type="entry name" value="S-adenosyl-L-methionine-dependent methyltransferases"/>
    <property type="match status" value="1"/>
</dbReference>
<dbReference type="GO" id="GO:0032259">
    <property type="term" value="P:methylation"/>
    <property type="evidence" value="ECO:0007669"/>
    <property type="project" value="UniProtKB-KW"/>
</dbReference>
<protein>
    <submittedName>
        <fullName evidence="1">Class I SAM-dependent methyltransferase</fullName>
    </submittedName>
</protein>
<keyword evidence="1" id="KW-0808">Transferase</keyword>
<organism evidence="1 2">
    <name type="scientific">Aliidiomarina halalkaliphila</name>
    <dbReference type="NCBI Taxonomy" id="2593535"/>
    <lineage>
        <taxon>Bacteria</taxon>
        <taxon>Pseudomonadati</taxon>
        <taxon>Pseudomonadota</taxon>
        <taxon>Gammaproteobacteria</taxon>
        <taxon>Alteromonadales</taxon>
        <taxon>Idiomarinaceae</taxon>
        <taxon>Aliidiomarina</taxon>
    </lineage>
</organism>
<dbReference type="CDD" id="cd02440">
    <property type="entry name" value="AdoMet_MTases"/>
    <property type="match status" value="1"/>
</dbReference>
<dbReference type="EMBL" id="VJWL01000001">
    <property type="protein sequence ID" value="TRW49936.1"/>
    <property type="molecule type" value="Genomic_DNA"/>
</dbReference>
<dbReference type="AlphaFoldDB" id="A0A552X4P7"/>
<keyword evidence="1" id="KW-0489">Methyltransferase</keyword>
<evidence type="ECO:0000313" key="1">
    <source>
        <dbReference type="EMBL" id="TRW49936.1"/>
    </source>
</evidence>
<accession>A0A552X4P7</accession>
<dbReference type="Gene3D" id="3.40.50.150">
    <property type="entry name" value="Vaccinia Virus protein VP39"/>
    <property type="match status" value="1"/>
</dbReference>